<organism evidence="1">
    <name type="scientific">Anguilla anguilla</name>
    <name type="common">European freshwater eel</name>
    <name type="synonym">Muraena anguilla</name>
    <dbReference type="NCBI Taxonomy" id="7936"/>
    <lineage>
        <taxon>Eukaryota</taxon>
        <taxon>Metazoa</taxon>
        <taxon>Chordata</taxon>
        <taxon>Craniata</taxon>
        <taxon>Vertebrata</taxon>
        <taxon>Euteleostomi</taxon>
        <taxon>Actinopterygii</taxon>
        <taxon>Neopterygii</taxon>
        <taxon>Teleostei</taxon>
        <taxon>Anguilliformes</taxon>
        <taxon>Anguillidae</taxon>
        <taxon>Anguilla</taxon>
    </lineage>
</organism>
<sequence length="32" mass="3397">MSVCVNQLSGSPLTAVTRLAFYTVFLSPPALL</sequence>
<dbReference type="AlphaFoldDB" id="A0A0E9V3W8"/>
<evidence type="ECO:0000313" key="1">
    <source>
        <dbReference type="EMBL" id="JAH71943.1"/>
    </source>
</evidence>
<proteinExistence type="predicted"/>
<name>A0A0E9V3W8_ANGAN</name>
<accession>A0A0E9V3W8</accession>
<protein>
    <submittedName>
        <fullName evidence="1">Uncharacterized protein</fullName>
    </submittedName>
</protein>
<reference evidence="1" key="1">
    <citation type="submission" date="2014-11" db="EMBL/GenBank/DDBJ databases">
        <authorList>
            <person name="Amaro Gonzalez C."/>
        </authorList>
    </citation>
    <scope>NUCLEOTIDE SEQUENCE</scope>
</reference>
<dbReference type="EMBL" id="GBXM01036634">
    <property type="protein sequence ID" value="JAH71943.1"/>
    <property type="molecule type" value="Transcribed_RNA"/>
</dbReference>
<reference evidence="1" key="2">
    <citation type="journal article" date="2015" name="Fish Shellfish Immunol.">
        <title>Early steps in the European eel (Anguilla anguilla)-Vibrio vulnificus interaction in the gills: Role of the RtxA13 toxin.</title>
        <authorList>
            <person name="Callol A."/>
            <person name="Pajuelo D."/>
            <person name="Ebbesson L."/>
            <person name="Teles M."/>
            <person name="MacKenzie S."/>
            <person name="Amaro C."/>
        </authorList>
    </citation>
    <scope>NUCLEOTIDE SEQUENCE</scope>
</reference>